<dbReference type="EMBL" id="GL377575">
    <property type="protein sequence ID" value="EFJ30437.1"/>
    <property type="molecule type" value="Genomic_DNA"/>
</dbReference>
<dbReference type="Gramene" id="EFJ30437">
    <property type="protein sequence ID" value="EFJ30437"/>
    <property type="gene ID" value="SELMODRAFT_409347"/>
</dbReference>
<accession>D8RB60</accession>
<dbReference type="HOGENOM" id="CLU_591088_0_0_1"/>
<keyword evidence="3" id="KW-1185">Reference proteome</keyword>
<proteinExistence type="predicted"/>
<evidence type="ECO:0000313" key="2">
    <source>
        <dbReference type="EMBL" id="EFJ30437.1"/>
    </source>
</evidence>
<dbReference type="InParanoid" id="D8RB60"/>
<feature type="region of interest" description="Disordered" evidence="1">
    <location>
        <begin position="400"/>
        <end position="422"/>
    </location>
</feature>
<protein>
    <submittedName>
        <fullName evidence="2">Uncharacterized protein</fullName>
    </submittedName>
</protein>
<organism evidence="3">
    <name type="scientific">Selaginella moellendorffii</name>
    <name type="common">Spikemoss</name>
    <dbReference type="NCBI Taxonomy" id="88036"/>
    <lineage>
        <taxon>Eukaryota</taxon>
        <taxon>Viridiplantae</taxon>
        <taxon>Streptophyta</taxon>
        <taxon>Embryophyta</taxon>
        <taxon>Tracheophyta</taxon>
        <taxon>Lycopodiopsida</taxon>
        <taxon>Selaginellales</taxon>
        <taxon>Selaginellaceae</taxon>
        <taxon>Selaginella</taxon>
    </lineage>
</organism>
<sequence>MRASTALLEHRIQRVWRNACKQASVSESTVAKAVIRERPSYLSNDLCYEGIWSDDLTYTNVCLCVDSYKRRPTSIEAMLDKFVILLLIKRTTLFVENNIRRAQVLVHQRLILAAPETEQLLPLVRQHPRIKHQPRLHVQRPNTTEQVPLHPKNQLLAKLSRSRATPSDLTVYAEAFRFAGECMRGSLQLSSGGCGGADQAVCEMAFARLCRRRDVHMIFSGMLPTTEFSSASITGHQPLHRDDPSRAGRCDQRLRSCPGNRRQCRLACYRPRACTQNGPGSKHRVPVNLWDAVKHKVNDHRVPSKQAHSKSLPIKDKMPELRGAFAPYQFWTNCKLGTCALCFYSILEWGTKRILEAVQQDLVTMYGVSHPNVVALASQHPNWSLEEYFAKTRMQDVKRSSRDSHQWKFSSKPRGSRKEHARVGKDALKEIEHWESHGKLPKEVRGLAEAYCKICQVMGKHLL</sequence>
<dbReference type="AlphaFoldDB" id="D8RB60"/>
<name>D8RB60_SELML</name>
<evidence type="ECO:0000313" key="3">
    <source>
        <dbReference type="Proteomes" id="UP000001514"/>
    </source>
</evidence>
<reference evidence="2 3" key="1">
    <citation type="journal article" date="2011" name="Science">
        <title>The Selaginella genome identifies genetic changes associated with the evolution of vascular plants.</title>
        <authorList>
            <person name="Banks J.A."/>
            <person name="Nishiyama T."/>
            <person name="Hasebe M."/>
            <person name="Bowman J.L."/>
            <person name="Gribskov M."/>
            <person name="dePamphilis C."/>
            <person name="Albert V.A."/>
            <person name="Aono N."/>
            <person name="Aoyama T."/>
            <person name="Ambrose B.A."/>
            <person name="Ashton N.W."/>
            <person name="Axtell M.J."/>
            <person name="Barker E."/>
            <person name="Barker M.S."/>
            <person name="Bennetzen J.L."/>
            <person name="Bonawitz N.D."/>
            <person name="Chapple C."/>
            <person name="Cheng C."/>
            <person name="Correa L.G."/>
            <person name="Dacre M."/>
            <person name="DeBarry J."/>
            <person name="Dreyer I."/>
            <person name="Elias M."/>
            <person name="Engstrom E.M."/>
            <person name="Estelle M."/>
            <person name="Feng L."/>
            <person name="Finet C."/>
            <person name="Floyd S.K."/>
            <person name="Frommer W.B."/>
            <person name="Fujita T."/>
            <person name="Gramzow L."/>
            <person name="Gutensohn M."/>
            <person name="Harholt J."/>
            <person name="Hattori M."/>
            <person name="Heyl A."/>
            <person name="Hirai T."/>
            <person name="Hiwatashi Y."/>
            <person name="Ishikawa M."/>
            <person name="Iwata M."/>
            <person name="Karol K.G."/>
            <person name="Koehler B."/>
            <person name="Kolukisaoglu U."/>
            <person name="Kubo M."/>
            <person name="Kurata T."/>
            <person name="Lalonde S."/>
            <person name="Li K."/>
            <person name="Li Y."/>
            <person name="Litt A."/>
            <person name="Lyons E."/>
            <person name="Manning G."/>
            <person name="Maruyama T."/>
            <person name="Michael T.P."/>
            <person name="Mikami K."/>
            <person name="Miyazaki S."/>
            <person name="Morinaga S."/>
            <person name="Murata T."/>
            <person name="Mueller-Roeber B."/>
            <person name="Nelson D.R."/>
            <person name="Obara M."/>
            <person name="Oguri Y."/>
            <person name="Olmstead R.G."/>
            <person name="Onodera N."/>
            <person name="Petersen B.L."/>
            <person name="Pils B."/>
            <person name="Prigge M."/>
            <person name="Rensing S.A."/>
            <person name="Riano-Pachon D.M."/>
            <person name="Roberts A.W."/>
            <person name="Sato Y."/>
            <person name="Scheller H.V."/>
            <person name="Schulz B."/>
            <person name="Schulz C."/>
            <person name="Shakirov E.V."/>
            <person name="Shibagaki N."/>
            <person name="Shinohara N."/>
            <person name="Shippen D.E."/>
            <person name="Soerensen I."/>
            <person name="Sotooka R."/>
            <person name="Sugimoto N."/>
            <person name="Sugita M."/>
            <person name="Sumikawa N."/>
            <person name="Tanurdzic M."/>
            <person name="Theissen G."/>
            <person name="Ulvskov P."/>
            <person name="Wakazuki S."/>
            <person name="Weng J.K."/>
            <person name="Willats W.W."/>
            <person name="Wipf D."/>
            <person name="Wolf P.G."/>
            <person name="Yang L."/>
            <person name="Zimmer A.D."/>
            <person name="Zhu Q."/>
            <person name="Mitros T."/>
            <person name="Hellsten U."/>
            <person name="Loque D."/>
            <person name="Otillar R."/>
            <person name="Salamov A."/>
            <person name="Schmutz J."/>
            <person name="Shapiro H."/>
            <person name="Lindquist E."/>
            <person name="Lucas S."/>
            <person name="Rokhsar D."/>
            <person name="Grigoriev I.V."/>
        </authorList>
    </citation>
    <scope>NUCLEOTIDE SEQUENCE [LARGE SCALE GENOMIC DNA]</scope>
</reference>
<dbReference type="Proteomes" id="UP000001514">
    <property type="component" value="Unassembled WGS sequence"/>
</dbReference>
<evidence type="ECO:0000256" key="1">
    <source>
        <dbReference type="SAM" id="MobiDB-lite"/>
    </source>
</evidence>
<dbReference type="KEGG" id="smo:SELMODRAFT_409347"/>
<gene>
    <name evidence="2" type="ORF">SELMODRAFT_409347</name>
</gene>